<accession>A0AAU8CRH6</accession>
<evidence type="ECO:0000259" key="1">
    <source>
        <dbReference type="Pfam" id="PF04069"/>
    </source>
</evidence>
<feature type="domain" description="ABC-type glycine betaine transport system substrate-binding" evidence="1">
    <location>
        <begin position="29"/>
        <end position="311"/>
    </location>
</feature>
<dbReference type="SUPFAM" id="SSF53850">
    <property type="entry name" value="Periplasmic binding protein-like II"/>
    <property type="match status" value="1"/>
</dbReference>
<proteinExistence type="predicted"/>
<reference evidence="2" key="1">
    <citation type="submission" date="2024-06" db="EMBL/GenBank/DDBJ databases">
        <title>Mesorhizobium karijinii sp. nov., a symbiont of the iconic Swainsona formosa from arid Australia.</title>
        <authorList>
            <person name="Hill Y.J."/>
            <person name="Watkin E.L.J."/>
            <person name="O'Hara G.W."/>
            <person name="Terpolilli J."/>
            <person name="Tye M.L."/>
            <person name="Kohlmeier M.G."/>
        </authorList>
    </citation>
    <scope>NUCLEOTIDE SEQUENCE</scope>
    <source>
        <strain evidence="2">WSM2240</strain>
    </source>
</reference>
<dbReference type="GO" id="GO:0043190">
    <property type="term" value="C:ATP-binding cassette (ABC) transporter complex"/>
    <property type="evidence" value="ECO:0007669"/>
    <property type="project" value="InterPro"/>
</dbReference>
<dbReference type="GO" id="GO:0022857">
    <property type="term" value="F:transmembrane transporter activity"/>
    <property type="evidence" value="ECO:0007669"/>
    <property type="project" value="InterPro"/>
</dbReference>
<protein>
    <submittedName>
        <fullName evidence="2">Glycine betaine ABC transporter substrate-binding protein</fullName>
    </submittedName>
</protein>
<name>A0AAU8CRH6_9HYPH</name>
<dbReference type="CDD" id="cd13642">
    <property type="entry name" value="PBP2_BCP_1"/>
    <property type="match status" value="1"/>
</dbReference>
<evidence type="ECO:0000313" key="2">
    <source>
        <dbReference type="EMBL" id="XCG49457.1"/>
    </source>
</evidence>
<dbReference type="Gene3D" id="3.10.105.10">
    <property type="entry name" value="Dipeptide-binding Protein, Domain 3"/>
    <property type="match status" value="1"/>
</dbReference>
<gene>
    <name evidence="2" type="ORF">ABVK50_02120</name>
</gene>
<dbReference type="Pfam" id="PF04069">
    <property type="entry name" value="OpuAC"/>
    <property type="match status" value="1"/>
</dbReference>
<sequence>MVASTRLLRRSGVALGFLTALCGTGFAADLVVGMPNWPSGQASANIIKYGIEKKLGLDVEVREMGTLIIFAGLDSGEVDVHPEVWLPNLDSVVKKYVDERKSVQLSPKKVSATQGLCATRETTEKFGIKDVSDLKDPKKTSVLDTDGDGQGEVWIGAETWSSTPIERIRARSYGYAETVNLLEMPEDVGMAAVDAAAATNTPIVFYCYSPHHVFNLHEIVQLTEPKHDPAKWNIVLPGDNPANWLSKSSAPVAWAPSHFQIAFAAKTGERLPKVASFLSNIDFTPEEITEMSYALEVERQEPAAYAQQWVATHEDRLEVWSK</sequence>
<dbReference type="AlphaFoldDB" id="A0AAU8CRH6"/>
<organism evidence="2">
    <name type="scientific">Mesorhizobium sp. WSM2240</name>
    <dbReference type="NCBI Taxonomy" id="3228851"/>
    <lineage>
        <taxon>Bacteria</taxon>
        <taxon>Pseudomonadati</taxon>
        <taxon>Pseudomonadota</taxon>
        <taxon>Alphaproteobacteria</taxon>
        <taxon>Hyphomicrobiales</taxon>
        <taxon>Phyllobacteriaceae</taxon>
        <taxon>Mesorhizobium</taxon>
    </lineage>
</organism>
<dbReference type="Gene3D" id="3.40.190.10">
    <property type="entry name" value="Periplasmic binding protein-like II"/>
    <property type="match status" value="1"/>
</dbReference>
<dbReference type="EMBL" id="CP159253">
    <property type="protein sequence ID" value="XCG49457.1"/>
    <property type="molecule type" value="Genomic_DNA"/>
</dbReference>
<dbReference type="Gene3D" id="3.40.190.100">
    <property type="entry name" value="Glycine betaine-binding periplasmic protein, domain 2"/>
    <property type="match status" value="1"/>
</dbReference>
<dbReference type="InterPro" id="IPR007210">
    <property type="entry name" value="ABC_Gly_betaine_transp_sub-bd"/>
</dbReference>